<gene>
    <name evidence="2" type="ORF">F5Z01DRAFT_676251</name>
</gene>
<evidence type="ECO:0000313" key="2">
    <source>
        <dbReference type="EMBL" id="KAG9252004.1"/>
    </source>
</evidence>
<evidence type="ECO:0000313" key="3">
    <source>
        <dbReference type="Proteomes" id="UP000887229"/>
    </source>
</evidence>
<keyword evidence="3" id="KW-1185">Reference proteome</keyword>
<feature type="compositionally biased region" description="Gly residues" evidence="1">
    <location>
        <begin position="133"/>
        <end position="159"/>
    </location>
</feature>
<name>A0A9P7ZH35_9HYPO</name>
<dbReference type="EMBL" id="MU251264">
    <property type="protein sequence ID" value="KAG9252004.1"/>
    <property type="molecule type" value="Genomic_DNA"/>
</dbReference>
<dbReference type="PANTHER" id="PTHR37331">
    <property type="entry name" value="YALI0F11671P"/>
    <property type="match status" value="1"/>
</dbReference>
<evidence type="ECO:0000256" key="1">
    <source>
        <dbReference type="SAM" id="MobiDB-lite"/>
    </source>
</evidence>
<dbReference type="GeneID" id="70296139"/>
<dbReference type="Proteomes" id="UP000887229">
    <property type="component" value="Unassembled WGS sequence"/>
</dbReference>
<comment type="caution">
    <text evidence="2">The sequence shown here is derived from an EMBL/GenBank/DDBJ whole genome shotgun (WGS) entry which is preliminary data.</text>
</comment>
<dbReference type="RefSeq" id="XP_046115928.1">
    <property type="nucleotide sequence ID" value="XM_046265236.1"/>
</dbReference>
<protein>
    <submittedName>
        <fullName evidence="2">Uncharacterized protein</fullName>
    </submittedName>
</protein>
<feature type="region of interest" description="Disordered" evidence="1">
    <location>
        <begin position="114"/>
        <end position="165"/>
    </location>
</feature>
<reference evidence="2" key="1">
    <citation type="journal article" date="2021" name="IMA Fungus">
        <title>Genomic characterization of three marine fungi, including Emericellopsis atlantica sp. nov. with signatures of a generalist lifestyle and marine biomass degradation.</title>
        <authorList>
            <person name="Hagestad O.C."/>
            <person name="Hou L."/>
            <person name="Andersen J.H."/>
            <person name="Hansen E.H."/>
            <person name="Altermark B."/>
            <person name="Li C."/>
            <person name="Kuhnert E."/>
            <person name="Cox R.J."/>
            <person name="Crous P.W."/>
            <person name="Spatafora J.W."/>
            <person name="Lail K."/>
            <person name="Amirebrahimi M."/>
            <person name="Lipzen A."/>
            <person name="Pangilinan J."/>
            <person name="Andreopoulos W."/>
            <person name="Hayes R.D."/>
            <person name="Ng V."/>
            <person name="Grigoriev I.V."/>
            <person name="Jackson S.A."/>
            <person name="Sutton T.D.S."/>
            <person name="Dobson A.D.W."/>
            <person name="Rama T."/>
        </authorList>
    </citation>
    <scope>NUCLEOTIDE SEQUENCE</scope>
    <source>
        <strain evidence="2">TS7</strain>
    </source>
</reference>
<dbReference type="OrthoDB" id="5397701at2759"/>
<proteinExistence type="predicted"/>
<organism evidence="2 3">
    <name type="scientific">Emericellopsis atlantica</name>
    <dbReference type="NCBI Taxonomy" id="2614577"/>
    <lineage>
        <taxon>Eukaryota</taxon>
        <taxon>Fungi</taxon>
        <taxon>Dikarya</taxon>
        <taxon>Ascomycota</taxon>
        <taxon>Pezizomycotina</taxon>
        <taxon>Sordariomycetes</taxon>
        <taxon>Hypocreomycetidae</taxon>
        <taxon>Hypocreales</taxon>
        <taxon>Bionectriaceae</taxon>
        <taxon>Emericellopsis</taxon>
    </lineage>
</organism>
<dbReference type="PANTHER" id="PTHR37331:SF1">
    <property type="entry name" value="YALI0F11671P"/>
    <property type="match status" value="1"/>
</dbReference>
<sequence>MLPAASCRWVSRSRALLARPVSTLSNNSHIKVFNDPNNPVNHILTYLDNDPPISRLAIGTTSQIPPTPNTFKENREFMKILDQVVEQHGHEDSDVTNQAQAFASTGGFNLGSGGAFVSGAQRRQNRGSSAKQGAGGGAGGSGAGGASAQGGAGGAGRGGWVHLSDRRNPPDFGRIAWPEDILGSVEVDDTGNVVGRCQPSGTYRVLTNEGMLGLSPFLRARLIERLKEEAKRGQ</sequence>
<accession>A0A9P7ZH35</accession>
<dbReference type="AlphaFoldDB" id="A0A9P7ZH35"/>